<feature type="domain" description="IPT/TIG" evidence="3">
    <location>
        <begin position="331"/>
        <end position="403"/>
    </location>
</feature>
<dbReference type="PANTHER" id="PTHR31341">
    <property type="entry name" value="IPT/TIG DOMAIN-CONTAINING PROTEIN-RELATED-RELATED"/>
    <property type="match status" value="1"/>
</dbReference>
<dbReference type="EMBL" id="AAXF02000054">
    <property type="protein sequence ID" value="EDO09755.1"/>
    <property type="molecule type" value="Genomic_DNA"/>
</dbReference>
<dbReference type="Gene3D" id="2.60.40.10">
    <property type="entry name" value="Immunoglobulins"/>
    <property type="match status" value="3"/>
</dbReference>
<dbReference type="InterPro" id="IPR013783">
    <property type="entry name" value="Ig-like_fold"/>
</dbReference>
<dbReference type="CDD" id="cd00603">
    <property type="entry name" value="IPT_PCSR"/>
    <property type="match status" value="1"/>
</dbReference>
<evidence type="ECO:0000313" key="5">
    <source>
        <dbReference type="EMBL" id="EDO09755.1"/>
    </source>
</evidence>
<proteinExistence type="predicted"/>
<dbReference type="InterPro" id="IPR002909">
    <property type="entry name" value="IPT_dom"/>
</dbReference>
<comment type="caution">
    <text evidence="5">The sequence shown here is derived from an EMBL/GenBank/DDBJ whole genome shotgun (WGS) entry which is preliminary data.</text>
</comment>
<feature type="transmembrane region" description="Helical" evidence="2">
    <location>
        <begin position="23"/>
        <end position="39"/>
    </location>
</feature>
<dbReference type="SUPFAM" id="SSF81296">
    <property type="entry name" value="E set domains"/>
    <property type="match status" value="3"/>
</dbReference>
<keyword evidence="2" id="KW-0812">Transmembrane</keyword>
<feature type="domain" description="DUF5013" evidence="4">
    <location>
        <begin position="523"/>
        <end position="653"/>
    </location>
</feature>
<keyword evidence="1" id="KW-0325">Glycoprotein</keyword>
<accession>A0AAN3D7M5</accession>
<evidence type="ECO:0000256" key="1">
    <source>
        <dbReference type="ARBA" id="ARBA00023180"/>
    </source>
</evidence>
<dbReference type="InterPro" id="IPR014756">
    <property type="entry name" value="Ig_E-set"/>
</dbReference>
<evidence type="ECO:0000313" key="6">
    <source>
        <dbReference type="Proteomes" id="UP000005475"/>
    </source>
</evidence>
<sequence>MNDVEKEKRVIHRDNIIKIMKKIYNYLFPVFLSLFALAACDEDNEEIVPMSYTDPVATVTKIDPVEGYVGNEFTVSGSDFGIITEDVKVFIGSQEAVVVSCADDAILAKVPESATNGKITVEVFGQRVETDLVYRVLGKPGVSVVKPSYGFPGASIVFEGQEFVSSKTLYTLTFGTSTDKAEIVGTPTDTEFTAKIPETAVSGVMILIMAEQTIDLASYPFTVLKHATLDTPKEDEPVPSGFAGSKFAITGTNLVQELLDKSVEGLEPLKVTFSKAGGELVEAAIDTDNLTDKSIPLTVPASLEAGDYTITVITPFETIGTQLKYTVLPMPTVTGISTKAGYINAEVTIIGQNFGTKAENIQVFFGETVCDKVTLNDKGNIVVNVPKGASSEAPVKIKLIIQGKEIEMGESGTFEVWETPEITSIETPYIYPYGTLVKAGQEITFTGKGFGTDKNSVTVTFEGISVPVTVKEITTTSITVTVPQGFNGGKVTMVFEGIAQPVESDILRPLPTDGDISQYVLMNYKQPFEYVKEGGDKGFHKKGEWAKAAYWIVQNSNLTAGEGGAAVDLAFKTKYGDGSDAGLALQTDWGFDNPKNDGKVYQTSHLQKGKYKLTAHVYEYDGRGFIGYVAVCKGNEMANTSDIPSKSLANASISGTGDVVVDILVEEPTDVVIGFVCTITVKQGRAKIDNFKLELVEQ</sequence>
<dbReference type="InterPro" id="IPR032181">
    <property type="entry name" value="DUF5013"/>
</dbReference>
<gene>
    <name evidence="5" type="ORF">BACOVA_05621</name>
</gene>
<protein>
    <submittedName>
        <fullName evidence="5">IPT/TIG domain protein</fullName>
    </submittedName>
</protein>
<evidence type="ECO:0000256" key="2">
    <source>
        <dbReference type="SAM" id="Phobius"/>
    </source>
</evidence>
<dbReference type="InterPro" id="IPR052014">
    <property type="entry name" value="Dictyostelium_Tiger"/>
</dbReference>
<keyword evidence="2" id="KW-1133">Transmembrane helix</keyword>
<feature type="domain" description="IPT/TIG" evidence="3">
    <location>
        <begin position="58"/>
        <end position="126"/>
    </location>
</feature>
<dbReference type="Proteomes" id="UP000005475">
    <property type="component" value="Unassembled WGS sequence"/>
</dbReference>
<organism evidence="5 6">
    <name type="scientific">Bacteroides ovatus (strain ATCC 8483 / DSM 1896 / JCM 5824 / BCRC 10623 / CCUG 4943 / NCTC 11153)</name>
    <dbReference type="NCBI Taxonomy" id="411476"/>
    <lineage>
        <taxon>Bacteria</taxon>
        <taxon>Pseudomonadati</taxon>
        <taxon>Bacteroidota</taxon>
        <taxon>Bacteroidia</taxon>
        <taxon>Bacteroidales</taxon>
        <taxon>Bacteroidaceae</taxon>
        <taxon>Bacteroides</taxon>
    </lineage>
</organism>
<dbReference type="Pfam" id="PF16405">
    <property type="entry name" value="DUF5013"/>
    <property type="match status" value="1"/>
</dbReference>
<reference evidence="6" key="2">
    <citation type="submission" date="2007-04" db="EMBL/GenBank/DDBJ databases">
        <title>Draft genome sequence of Bacteroides ovatus (ATCC 8483).</title>
        <authorList>
            <person name="Sudarsanam P."/>
            <person name="Ley R."/>
            <person name="Guruge J."/>
            <person name="Turnbaugh P.J."/>
            <person name="Mahowald M."/>
            <person name="Liep D."/>
            <person name="Gordon J."/>
        </authorList>
    </citation>
    <scope>NUCLEOTIDE SEQUENCE [LARGE SCALE GENOMIC DNA]</scope>
    <source>
        <strain evidence="6">ATCC 8483 / DSM 1896 / JCM 5824 / BCRC 10623 / CCUG 4943 / NCTC 11153</strain>
    </source>
</reference>
<dbReference type="AlphaFoldDB" id="A0AAN3D7M5"/>
<keyword evidence="2" id="KW-0472">Membrane</keyword>
<dbReference type="Pfam" id="PF01833">
    <property type="entry name" value="TIG"/>
    <property type="match status" value="3"/>
</dbReference>
<dbReference type="CDD" id="cd00102">
    <property type="entry name" value="IPT"/>
    <property type="match status" value="1"/>
</dbReference>
<evidence type="ECO:0000259" key="4">
    <source>
        <dbReference type="Pfam" id="PF16405"/>
    </source>
</evidence>
<evidence type="ECO:0000259" key="3">
    <source>
        <dbReference type="Pfam" id="PF01833"/>
    </source>
</evidence>
<feature type="domain" description="IPT/TIG" evidence="3">
    <location>
        <begin position="430"/>
        <end position="493"/>
    </location>
</feature>
<name>A0AAN3D7M5_BACO1</name>
<reference evidence="5 6" key="1">
    <citation type="submission" date="2007-03" db="EMBL/GenBank/DDBJ databases">
        <authorList>
            <person name="Fulton L."/>
            <person name="Clifton S."/>
            <person name="Fulton B."/>
            <person name="Xu J."/>
            <person name="Minx P."/>
            <person name="Pepin K.H."/>
            <person name="Johnson M."/>
            <person name="Thiruvilangam P."/>
            <person name="Bhonagiri V."/>
            <person name="Nash W.E."/>
            <person name="Mardis E.R."/>
            <person name="Wilson R.K."/>
        </authorList>
    </citation>
    <scope>NUCLEOTIDE SEQUENCE [LARGE SCALE GENOMIC DNA]</scope>
    <source>
        <strain evidence="6">ATCC 8483 / DSM 1896 / JCM 5824 / BCRC 10623 / CCUG 4943 / NCTC 11153</strain>
    </source>
</reference>